<protein>
    <submittedName>
        <fullName evidence="9">Enterobactin exporter EntS</fullName>
    </submittedName>
</protein>
<name>A0A1S8MTI0_CLOSA</name>
<evidence type="ECO:0000256" key="4">
    <source>
        <dbReference type="ARBA" id="ARBA00022692"/>
    </source>
</evidence>
<dbReference type="InterPro" id="IPR036259">
    <property type="entry name" value="MFS_trans_sf"/>
</dbReference>
<accession>A0A1S8MTI0</accession>
<dbReference type="InterPro" id="IPR011701">
    <property type="entry name" value="MFS"/>
</dbReference>
<evidence type="ECO:0000259" key="8">
    <source>
        <dbReference type="PROSITE" id="PS50850"/>
    </source>
</evidence>
<comment type="subcellular location">
    <subcellularLocation>
        <location evidence="1">Cell membrane</location>
        <topology evidence="1">Multi-pass membrane protein</topology>
    </subcellularLocation>
</comment>
<organism evidence="9 10">
    <name type="scientific">Clostridium saccharobutylicum</name>
    <dbReference type="NCBI Taxonomy" id="169679"/>
    <lineage>
        <taxon>Bacteria</taxon>
        <taxon>Bacillati</taxon>
        <taxon>Bacillota</taxon>
        <taxon>Clostridia</taxon>
        <taxon>Eubacteriales</taxon>
        <taxon>Clostridiaceae</taxon>
        <taxon>Clostridium</taxon>
    </lineage>
</organism>
<dbReference type="CDD" id="cd06173">
    <property type="entry name" value="MFS_MefA_like"/>
    <property type="match status" value="1"/>
</dbReference>
<evidence type="ECO:0000313" key="10">
    <source>
        <dbReference type="Proteomes" id="UP000191154"/>
    </source>
</evidence>
<feature type="transmembrane region" description="Helical" evidence="7">
    <location>
        <begin position="260"/>
        <end position="278"/>
    </location>
</feature>
<proteinExistence type="predicted"/>
<feature type="domain" description="Major facilitator superfamily (MFS) profile" evidence="8">
    <location>
        <begin position="11"/>
        <end position="398"/>
    </location>
</feature>
<feature type="transmembrane region" description="Helical" evidence="7">
    <location>
        <begin position="340"/>
        <end position="367"/>
    </location>
</feature>
<evidence type="ECO:0000256" key="3">
    <source>
        <dbReference type="ARBA" id="ARBA00022475"/>
    </source>
</evidence>
<evidence type="ECO:0000256" key="1">
    <source>
        <dbReference type="ARBA" id="ARBA00004651"/>
    </source>
</evidence>
<dbReference type="PROSITE" id="PS50850">
    <property type="entry name" value="MFS"/>
    <property type="match status" value="1"/>
</dbReference>
<evidence type="ECO:0000256" key="6">
    <source>
        <dbReference type="ARBA" id="ARBA00023136"/>
    </source>
</evidence>
<keyword evidence="2" id="KW-0813">Transport</keyword>
<dbReference type="GO" id="GO:0022857">
    <property type="term" value="F:transmembrane transporter activity"/>
    <property type="evidence" value="ECO:0007669"/>
    <property type="project" value="InterPro"/>
</dbReference>
<gene>
    <name evidence="9" type="ORF">CLOSAC_39940</name>
</gene>
<evidence type="ECO:0000256" key="2">
    <source>
        <dbReference type="ARBA" id="ARBA00022448"/>
    </source>
</evidence>
<dbReference type="SUPFAM" id="SSF103473">
    <property type="entry name" value="MFS general substrate transporter"/>
    <property type="match status" value="1"/>
</dbReference>
<sequence length="400" mass="44932">MFLKNRIGNYKFYYYIIGDIISSFGTGMTMIGLNWFILEASDSSFMVSLFMIVQLISGAVFSSLIGGLIDYYKRRDVLIVSNFVRGITIFIVIILYLFTTNYYLLFILAVINGVGWTTYASSSRALVQEILSEKELRCGNSFVEISMQIGLFLASGASGIIYKYVGIVGILTIDAITFFVSNIFLYKIKIDNRINKESKDGYIEKIKDGKKYAVDNKLIFTFGIFIFIPFVVTMASNVVLPEYVMISLNSNSVIFGITDMLYGVGACLAGVIITNTALKDGKSENPIYFYNIISMLALVFLYINKAIPPLLVAYLLFGLCNTSLRILLNSYIMTVVPKDNFGYVMSIWMAISNILQGIAVISIGWIISRVSANWGYVILSGIMLISLFLLFYFFNKIKKQ</sequence>
<feature type="transmembrane region" description="Helical" evidence="7">
    <location>
        <begin position="310"/>
        <end position="328"/>
    </location>
</feature>
<dbReference type="RefSeq" id="WP_176127695.1">
    <property type="nucleotide sequence ID" value="NZ_LZYZ01000008.1"/>
</dbReference>
<dbReference type="EMBL" id="LZYZ01000008">
    <property type="protein sequence ID" value="OOM07464.1"/>
    <property type="molecule type" value="Genomic_DNA"/>
</dbReference>
<keyword evidence="5 7" id="KW-1133">Transmembrane helix</keyword>
<comment type="caution">
    <text evidence="9">The sequence shown here is derived from an EMBL/GenBank/DDBJ whole genome shotgun (WGS) entry which is preliminary data.</text>
</comment>
<reference evidence="9 10" key="1">
    <citation type="submission" date="2016-05" db="EMBL/GenBank/DDBJ databases">
        <title>Microbial solvent formation.</title>
        <authorList>
            <person name="Poehlein A."/>
            <person name="Montoya Solano J.D."/>
            <person name="Flitsch S."/>
            <person name="Krabben P."/>
            <person name="Duerre P."/>
            <person name="Daniel R."/>
        </authorList>
    </citation>
    <scope>NUCLEOTIDE SEQUENCE [LARGE SCALE GENOMIC DNA]</scope>
    <source>
        <strain evidence="9 10">L1-8</strain>
    </source>
</reference>
<dbReference type="GO" id="GO:0005886">
    <property type="term" value="C:plasma membrane"/>
    <property type="evidence" value="ECO:0007669"/>
    <property type="project" value="UniProtKB-SubCell"/>
</dbReference>
<dbReference type="AlphaFoldDB" id="A0A1S8MTI0"/>
<dbReference type="InterPro" id="IPR020846">
    <property type="entry name" value="MFS_dom"/>
</dbReference>
<feature type="transmembrane region" description="Helical" evidence="7">
    <location>
        <begin position="44"/>
        <end position="65"/>
    </location>
</feature>
<dbReference type="Gene3D" id="1.20.1250.20">
    <property type="entry name" value="MFS general substrate transporter like domains"/>
    <property type="match status" value="1"/>
</dbReference>
<evidence type="ECO:0000313" key="9">
    <source>
        <dbReference type="EMBL" id="OOM07464.1"/>
    </source>
</evidence>
<keyword evidence="4 7" id="KW-0812">Transmembrane</keyword>
<feature type="transmembrane region" description="Helical" evidence="7">
    <location>
        <begin position="373"/>
        <end position="394"/>
    </location>
</feature>
<dbReference type="PANTHER" id="PTHR23513:SF11">
    <property type="entry name" value="STAPHYLOFERRIN A TRANSPORTER"/>
    <property type="match status" value="1"/>
</dbReference>
<feature type="transmembrane region" description="Helical" evidence="7">
    <location>
        <begin position="218"/>
        <end position="240"/>
    </location>
</feature>
<dbReference type="Pfam" id="PF07690">
    <property type="entry name" value="MFS_1"/>
    <property type="match status" value="1"/>
</dbReference>
<dbReference type="PANTHER" id="PTHR23513">
    <property type="entry name" value="INTEGRAL MEMBRANE EFFLUX PROTEIN-RELATED"/>
    <property type="match status" value="1"/>
</dbReference>
<evidence type="ECO:0000256" key="5">
    <source>
        <dbReference type="ARBA" id="ARBA00022989"/>
    </source>
</evidence>
<feature type="transmembrane region" description="Helical" evidence="7">
    <location>
        <begin position="167"/>
        <end position="186"/>
    </location>
</feature>
<keyword evidence="6 7" id="KW-0472">Membrane</keyword>
<evidence type="ECO:0000256" key="7">
    <source>
        <dbReference type="SAM" id="Phobius"/>
    </source>
</evidence>
<feature type="transmembrane region" description="Helical" evidence="7">
    <location>
        <begin position="287"/>
        <end position="304"/>
    </location>
</feature>
<dbReference type="Proteomes" id="UP000191154">
    <property type="component" value="Unassembled WGS sequence"/>
</dbReference>
<feature type="transmembrane region" description="Helical" evidence="7">
    <location>
        <begin position="12"/>
        <end position="38"/>
    </location>
</feature>
<keyword evidence="3" id="KW-1003">Cell membrane</keyword>